<accession>A0A0A9G7U0</accession>
<sequence>MPLKSLYHLLWGILDAYECPLNKMFVEPLL</sequence>
<organism evidence="1">
    <name type="scientific">Arundo donax</name>
    <name type="common">Giant reed</name>
    <name type="synonym">Donax arundinaceus</name>
    <dbReference type="NCBI Taxonomy" id="35708"/>
    <lineage>
        <taxon>Eukaryota</taxon>
        <taxon>Viridiplantae</taxon>
        <taxon>Streptophyta</taxon>
        <taxon>Embryophyta</taxon>
        <taxon>Tracheophyta</taxon>
        <taxon>Spermatophyta</taxon>
        <taxon>Magnoliopsida</taxon>
        <taxon>Liliopsida</taxon>
        <taxon>Poales</taxon>
        <taxon>Poaceae</taxon>
        <taxon>PACMAD clade</taxon>
        <taxon>Arundinoideae</taxon>
        <taxon>Arundineae</taxon>
        <taxon>Arundo</taxon>
    </lineage>
</organism>
<evidence type="ECO:0000313" key="1">
    <source>
        <dbReference type="EMBL" id="JAE18591.1"/>
    </source>
</evidence>
<name>A0A0A9G7U0_ARUDO</name>
<dbReference type="EMBL" id="GBRH01179305">
    <property type="protein sequence ID" value="JAE18591.1"/>
    <property type="molecule type" value="Transcribed_RNA"/>
</dbReference>
<proteinExistence type="predicted"/>
<reference evidence="1" key="2">
    <citation type="journal article" date="2015" name="Data Brief">
        <title>Shoot transcriptome of the giant reed, Arundo donax.</title>
        <authorList>
            <person name="Barrero R.A."/>
            <person name="Guerrero F.D."/>
            <person name="Moolhuijzen P."/>
            <person name="Goolsby J.A."/>
            <person name="Tidwell J."/>
            <person name="Bellgard S.E."/>
            <person name="Bellgard M.I."/>
        </authorList>
    </citation>
    <scope>NUCLEOTIDE SEQUENCE</scope>
    <source>
        <tissue evidence="1">Shoot tissue taken approximately 20 cm above the soil surface</tissue>
    </source>
</reference>
<protein>
    <submittedName>
        <fullName evidence="1">Uncharacterized protein</fullName>
    </submittedName>
</protein>
<reference evidence="1" key="1">
    <citation type="submission" date="2014-09" db="EMBL/GenBank/DDBJ databases">
        <authorList>
            <person name="Magalhaes I.L.F."/>
            <person name="Oliveira U."/>
            <person name="Santos F.R."/>
            <person name="Vidigal T.H.D.A."/>
            <person name="Brescovit A.D."/>
            <person name="Santos A.J."/>
        </authorList>
    </citation>
    <scope>NUCLEOTIDE SEQUENCE</scope>
    <source>
        <tissue evidence="1">Shoot tissue taken approximately 20 cm above the soil surface</tissue>
    </source>
</reference>
<dbReference type="AlphaFoldDB" id="A0A0A9G7U0"/>